<evidence type="ECO:0000256" key="4">
    <source>
        <dbReference type="ARBA" id="ARBA00022692"/>
    </source>
</evidence>
<dbReference type="PANTHER" id="PTHR11011">
    <property type="entry name" value="MALE STERILITY PROTEIN 2-RELATED"/>
    <property type="match status" value="1"/>
</dbReference>
<comment type="function">
    <text evidence="10">Catalyzes the reduction of fatty acyl-CoA to fatty alcohols.</text>
</comment>
<keyword evidence="10" id="KW-0560">Oxidoreductase</keyword>
<protein>
    <recommendedName>
        <fullName evidence="10">Fatty acyl-CoA reductase</fullName>
        <ecNumber evidence="10">1.2.1.84</ecNumber>
    </recommendedName>
</protein>
<name>A0A5E4MFL5_9HEMI</name>
<dbReference type="Pfam" id="PF07993">
    <property type="entry name" value="NAD_binding_4"/>
    <property type="match status" value="1"/>
</dbReference>
<dbReference type="EMBL" id="CABPRJ010000488">
    <property type="protein sequence ID" value="VVC29136.1"/>
    <property type="molecule type" value="Genomic_DNA"/>
</dbReference>
<proteinExistence type="inferred from homology"/>
<gene>
    <name evidence="13" type="ORF">CINCED_3A018521</name>
</gene>
<evidence type="ECO:0000256" key="10">
    <source>
        <dbReference type="RuleBase" id="RU363097"/>
    </source>
</evidence>
<keyword evidence="6 10" id="KW-1133">Transmembrane helix</keyword>
<evidence type="ECO:0000256" key="8">
    <source>
        <dbReference type="ARBA" id="ARBA00023136"/>
    </source>
</evidence>
<dbReference type="InterPro" id="IPR013120">
    <property type="entry name" value="FAR_NAD-bd"/>
</dbReference>
<evidence type="ECO:0000256" key="1">
    <source>
        <dbReference type="ARBA" id="ARBA00004141"/>
    </source>
</evidence>
<dbReference type="GO" id="GO:0102965">
    <property type="term" value="F:alcohol-forming long-chain fatty acyl-CoA reductase activity"/>
    <property type="evidence" value="ECO:0007669"/>
    <property type="project" value="UniProtKB-EC"/>
</dbReference>
<reference evidence="13 14" key="1">
    <citation type="submission" date="2019-08" db="EMBL/GenBank/DDBJ databases">
        <authorList>
            <person name="Alioto T."/>
            <person name="Alioto T."/>
            <person name="Gomez Garrido J."/>
        </authorList>
    </citation>
    <scope>NUCLEOTIDE SEQUENCE [LARGE SCALE GENOMIC DNA]</scope>
</reference>
<dbReference type="OrthoDB" id="429813at2759"/>
<evidence type="ECO:0000256" key="5">
    <source>
        <dbReference type="ARBA" id="ARBA00022857"/>
    </source>
</evidence>
<feature type="transmembrane region" description="Helical" evidence="10">
    <location>
        <begin position="525"/>
        <end position="546"/>
    </location>
</feature>
<sequence length="548" mass="62615">MSAPTSTGYKSKKKIATDTTMQNTAPCSKTSEIRSEIQSFYNDKTIFLTGATGFIGSLILEKLLRTCTGIKRIYILIREKKGKTPEERFTELFEGPVFELVKNKVPDYLKKITAVIGDCALPDLGIGEQYREIFKYEVNIILHSAATVRFDEHLRKAVHINIGSLQSMIKLCKEMKHLKSFVYISTAYSNCAGRKVVEEMFYKPPLSGDQIVKLVNILEDEQIERITPSLLNEFPNTYTITKAIAEYEIFTHGKELPIGILRPSMITATENEPLPAWINNFYGPTGVTAAIGLGLMRVMRVDPNKIADIVPGDYVSNAVLACAWDIHNKWKEHNVKYNTANMKDKNDSTSEPKSFSPPIYNYVSSNTNRLTWREFSRYNQIHVQATPSVKSYWPIMLWMSQNKYEYAIMCFLVHTIPAYIVDSVAKLAGKTPTTMATYKKLHKFVNVTSYFSLRSWTFHETNTRSLLSKMSKFDQSLFRFDIAKLNWNDYFTKHVKGVRVYILGDPLETVPAGVKHVRKLYMAHYTLLAFLSILLLLVIYGLFYLLTV</sequence>
<dbReference type="Gene3D" id="3.40.50.720">
    <property type="entry name" value="NAD(P)-binding Rossmann-like Domain"/>
    <property type="match status" value="1"/>
</dbReference>
<dbReference type="GO" id="GO:0005777">
    <property type="term" value="C:peroxisome"/>
    <property type="evidence" value="ECO:0007669"/>
    <property type="project" value="TreeGrafter"/>
</dbReference>
<comment type="subcellular location">
    <subcellularLocation>
        <location evidence="1">Membrane</location>
        <topology evidence="1">Multi-pass membrane protein</topology>
    </subcellularLocation>
</comment>
<evidence type="ECO:0000313" key="14">
    <source>
        <dbReference type="Proteomes" id="UP000325440"/>
    </source>
</evidence>
<dbReference type="Proteomes" id="UP000325440">
    <property type="component" value="Unassembled WGS sequence"/>
</dbReference>
<dbReference type="InterPro" id="IPR026055">
    <property type="entry name" value="FAR"/>
</dbReference>
<evidence type="ECO:0000256" key="3">
    <source>
        <dbReference type="ARBA" id="ARBA00022516"/>
    </source>
</evidence>
<dbReference type="Pfam" id="PF03015">
    <property type="entry name" value="Sterile"/>
    <property type="match status" value="1"/>
</dbReference>
<dbReference type="InterPro" id="IPR033640">
    <property type="entry name" value="FAR_C"/>
</dbReference>
<dbReference type="InterPro" id="IPR036291">
    <property type="entry name" value="NAD(P)-bd_dom_sf"/>
</dbReference>
<evidence type="ECO:0000256" key="9">
    <source>
        <dbReference type="ARBA" id="ARBA00052530"/>
    </source>
</evidence>
<dbReference type="GO" id="GO:0035336">
    <property type="term" value="P:long-chain fatty-acyl-CoA metabolic process"/>
    <property type="evidence" value="ECO:0007669"/>
    <property type="project" value="TreeGrafter"/>
</dbReference>
<feature type="domain" description="Fatty acyl-CoA reductase C-terminal" evidence="11">
    <location>
        <begin position="414"/>
        <end position="504"/>
    </location>
</feature>
<evidence type="ECO:0000256" key="7">
    <source>
        <dbReference type="ARBA" id="ARBA00023098"/>
    </source>
</evidence>
<keyword evidence="4 10" id="KW-0812">Transmembrane</keyword>
<keyword evidence="8 10" id="KW-0472">Membrane</keyword>
<accession>A0A5E4MFL5</accession>
<keyword evidence="3 10" id="KW-0444">Lipid biosynthesis</keyword>
<dbReference type="CDD" id="cd05236">
    <property type="entry name" value="FAR-N_SDR_e"/>
    <property type="match status" value="1"/>
</dbReference>
<dbReference type="AlphaFoldDB" id="A0A5E4MFL5"/>
<dbReference type="FunFam" id="3.40.50.720:FF:000143">
    <property type="entry name" value="Fatty acyl-CoA reductase"/>
    <property type="match status" value="1"/>
</dbReference>
<organism evidence="13 14">
    <name type="scientific">Cinara cedri</name>
    <dbReference type="NCBI Taxonomy" id="506608"/>
    <lineage>
        <taxon>Eukaryota</taxon>
        <taxon>Metazoa</taxon>
        <taxon>Ecdysozoa</taxon>
        <taxon>Arthropoda</taxon>
        <taxon>Hexapoda</taxon>
        <taxon>Insecta</taxon>
        <taxon>Pterygota</taxon>
        <taxon>Neoptera</taxon>
        <taxon>Paraneoptera</taxon>
        <taxon>Hemiptera</taxon>
        <taxon>Sternorrhyncha</taxon>
        <taxon>Aphidomorpha</taxon>
        <taxon>Aphidoidea</taxon>
        <taxon>Aphididae</taxon>
        <taxon>Lachninae</taxon>
        <taxon>Cinara</taxon>
    </lineage>
</organism>
<comment type="similarity">
    <text evidence="2 10">Belongs to the fatty acyl-CoA reductase family.</text>
</comment>
<keyword evidence="7 10" id="KW-0443">Lipid metabolism</keyword>
<dbReference type="EC" id="1.2.1.84" evidence="10"/>
<dbReference type="CDD" id="cd09071">
    <property type="entry name" value="FAR_C"/>
    <property type="match status" value="1"/>
</dbReference>
<feature type="domain" description="Thioester reductase (TE)" evidence="12">
    <location>
        <begin position="48"/>
        <end position="319"/>
    </location>
</feature>
<dbReference type="GO" id="GO:0016020">
    <property type="term" value="C:membrane"/>
    <property type="evidence" value="ECO:0007669"/>
    <property type="project" value="UniProtKB-SubCell"/>
</dbReference>
<dbReference type="GO" id="GO:0080019">
    <property type="term" value="F:alcohol-forming very long-chain fatty acyl-CoA reductase activity"/>
    <property type="evidence" value="ECO:0007669"/>
    <property type="project" value="InterPro"/>
</dbReference>
<evidence type="ECO:0000256" key="6">
    <source>
        <dbReference type="ARBA" id="ARBA00022989"/>
    </source>
</evidence>
<keyword evidence="5 10" id="KW-0521">NADP</keyword>
<evidence type="ECO:0000259" key="11">
    <source>
        <dbReference type="Pfam" id="PF03015"/>
    </source>
</evidence>
<evidence type="ECO:0000313" key="13">
    <source>
        <dbReference type="EMBL" id="VVC29136.1"/>
    </source>
</evidence>
<dbReference type="SUPFAM" id="SSF51735">
    <property type="entry name" value="NAD(P)-binding Rossmann-fold domains"/>
    <property type="match status" value="1"/>
</dbReference>
<evidence type="ECO:0000259" key="12">
    <source>
        <dbReference type="Pfam" id="PF07993"/>
    </source>
</evidence>
<comment type="catalytic activity">
    <reaction evidence="9 10">
        <text>a long-chain fatty acyl-CoA + 2 NADPH + 2 H(+) = a long-chain primary fatty alcohol + 2 NADP(+) + CoA</text>
        <dbReference type="Rhea" id="RHEA:52716"/>
        <dbReference type="ChEBI" id="CHEBI:15378"/>
        <dbReference type="ChEBI" id="CHEBI:57287"/>
        <dbReference type="ChEBI" id="CHEBI:57783"/>
        <dbReference type="ChEBI" id="CHEBI:58349"/>
        <dbReference type="ChEBI" id="CHEBI:77396"/>
        <dbReference type="ChEBI" id="CHEBI:83139"/>
        <dbReference type="EC" id="1.2.1.84"/>
    </reaction>
</comment>
<evidence type="ECO:0000256" key="2">
    <source>
        <dbReference type="ARBA" id="ARBA00005928"/>
    </source>
</evidence>
<keyword evidence="14" id="KW-1185">Reference proteome</keyword>
<dbReference type="PANTHER" id="PTHR11011:SF60">
    <property type="entry name" value="FATTY ACYL-COA REDUCTASE-RELATED"/>
    <property type="match status" value="1"/>
</dbReference>